<comment type="caution">
    <text evidence="2">The sequence shown here is derived from an EMBL/GenBank/DDBJ whole genome shotgun (WGS) entry which is preliminary data.</text>
</comment>
<dbReference type="AlphaFoldDB" id="A0A7J0D791"/>
<evidence type="ECO:0000313" key="3">
    <source>
        <dbReference type="Proteomes" id="UP000498740"/>
    </source>
</evidence>
<sequence length="236" mass="24790">MRDHDVKLFGAAAEEFGGPFERPGVGEPVEAVAAQPVLLAPPGGHRVLPCGGGQAGVEDGVEAGGVRDVGQQVSGGVQHGEGLRDVQRREIGQLVQPGAHLVVDQGVAAQLRPAVDEPMPDGHRRGCFVQQRPQRPRSVLAGRGVAVVLGKDLAAVTEHGQTQTGRSGIGHQDRAVALCAHVDAFLRSGSTAREAPQPRCGAGMRRTGYPPRPGRKPSLTRIPASSWLKRDHTDGR</sequence>
<proteinExistence type="predicted"/>
<dbReference type="Proteomes" id="UP000498740">
    <property type="component" value="Unassembled WGS sequence"/>
</dbReference>
<protein>
    <submittedName>
        <fullName evidence="2">Uncharacterized protein</fullName>
    </submittedName>
</protein>
<accession>A0A7J0D791</accession>
<evidence type="ECO:0000313" key="2">
    <source>
        <dbReference type="EMBL" id="GFN09957.1"/>
    </source>
</evidence>
<reference evidence="2 3" key="1">
    <citation type="submission" date="2020-05" db="EMBL/GenBank/DDBJ databases">
        <title>Whole genome shotgun sequence of Streptomyces microflavus NBRC 13062.</title>
        <authorList>
            <person name="Komaki H."/>
            <person name="Tamura T."/>
        </authorList>
    </citation>
    <scope>NUCLEOTIDE SEQUENCE [LARGE SCALE GENOMIC DNA]</scope>
    <source>
        <strain evidence="2 3">NBRC 13062</strain>
    </source>
</reference>
<gene>
    <name evidence="2" type="ORF">Smic_85130</name>
</gene>
<organism evidence="2 3">
    <name type="scientific">Streptomyces microflavus</name>
    <name type="common">Streptomyces lipmanii</name>
    <dbReference type="NCBI Taxonomy" id="1919"/>
    <lineage>
        <taxon>Bacteria</taxon>
        <taxon>Bacillati</taxon>
        <taxon>Actinomycetota</taxon>
        <taxon>Actinomycetes</taxon>
        <taxon>Kitasatosporales</taxon>
        <taxon>Streptomycetaceae</taxon>
        <taxon>Streptomyces</taxon>
    </lineage>
</organism>
<evidence type="ECO:0000256" key="1">
    <source>
        <dbReference type="SAM" id="MobiDB-lite"/>
    </source>
</evidence>
<dbReference type="EMBL" id="BLWD01000004">
    <property type="protein sequence ID" value="GFN09957.1"/>
    <property type="molecule type" value="Genomic_DNA"/>
</dbReference>
<name>A0A7J0D791_STRMI</name>
<feature type="region of interest" description="Disordered" evidence="1">
    <location>
        <begin position="190"/>
        <end position="236"/>
    </location>
</feature>